<evidence type="ECO:0000313" key="2">
    <source>
        <dbReference type="Proteomes" id="UP001240697"/>
    </source>
</evidence>
<protein>
    <submittedName>
        <fullName evidence="1">Uncharacterized protein</fullName>
    </submittedName>
</protein>
<accession>A0ABY8T308</accession>
<sequence>MAKRSFDDETLKWVREMPLSLVLDRLRDAGKLFWRRDPDFKPEKDARTVRLYVSSPDGAAWELLVTGPKWFDTRAGKGGGGGIDLVMHLLGLDFVKSVKLLASVGAPGQRQPERQG</sequence>
<evidence type="ECO:0000313" key="1">
    <source>
        <dbReference type="EMBL" id="WHS68106.1"/>
    </source>
</evidence>
<keyword evidence="2" id="KW-1185">Reference proteome</keyword>
<organism evidence="1 2">
    <name type="scientific">Comamonas resistens</name>
    <dbReference type="NCBI Taxonomy" id="3046670"/>
    <lineage>
        <taxon>Bacteria</taxon>
        <taxon>Pseudomonadati</taxon>
        <taxon>Pseudomonadota</taxon>
        <taxon>Betaproteobacteria</taxon>
        <taxon>Burkholderiales</taxon>
        <taxon>Comamonadaceae</taxon>
        <taxon>Comamonas</taxon>
    </lineage>
</organism>
<proteinExistence type="predicted"/>
<name>A0ABY8T308_9BURK</name>
<dbReference type="EMBL" id="CP125949">
    <property type="protein sequence ID" value="WHS68106.1"/>
    <property type="molecule type" value="Genomic_DNA"/>
</dbReference>
<reference evidence="1 2" key="1">
    <citation type="submission" date="2023-05" db="EMBL/GenBank/DDBJ databases">
        <authorList>
            <person name="Yin Y."/>
            <person name="Lu Z."/>
        </authorList>
    </citation>
    <scope>NUCLEOTIDE SEQUENCE [LARGE SCALE GENOMIC DNA]</scope>
    <source>
        <strain evidence="1 2">ZM22</strain>
        <plasmid evidence="1 2">pZM22-2</plasmid>
    </source>
</reference>
<dbReference type="RefSeq" id="WP_020227828.1">
    <property type="nucleotide sequence ID" value="NZ_CP125949.1"/>
</dbReference>
<geneLocation type="plasmid" evidence="1 2">
    <name>pZM22-2</name>
</geneLocation>
<keyword evidence="1" id="KW-0614">Plasmid</keyword>
<dbReference type="Proteomes" id="UP001240697">
    <property type="component" value="Plasmid pZM22-2"/>
</dbReference>
<gene>
    <name evidence="1" type="ORF">QMY55_24665</name>
</gene>